<keyword evidence="3 5" id="KW-1133">Transmembrane helix</keyword>
<feature type="transmembrane region" description="Helical" evidence="5">
    <location>
        <begin position="52"/>
        <end position="79"/>
    </location>
</feature>
<gene>
    <name evidence="7" type="ORF">BC008_42935</name>
</gene>
<feature type="transmembrane region" description="Helical" evidence="5">
    <location>
        <begin position="435"/>
        <end position="466"/>
    </location>
</feature>
<feature type="transmembrane region" description="Helical" evidence="5">
    <location>
        <begin position="268"/>
        <end position="297"/>
    </location>
</feature>
<keyword evidence="4 5" id="KW-0472">Membrane</keyword>
<feature type="transmembrane region" description="Helical" evidence="5">
    <location>
        <begin position="99"/>
        <end position="117"/>
    </location>
</feature>
<feature type="transmembrane region" description="Helical" evidence="5">
    <location>
        <begin position="129"/>
        <end position="147"/>
    </location>
</feature>
<evidence type="ECO:0000256" key="3">
    <source>
        <dbReference type="ARBA" id="ARBA00022989"/>
    </source>
</evidence>
<sequence length="496" mass="56256">MNHSHTPGNSQPQKKFSFGLEPPLAWAAIFSFILFTTVCTLAGVGSILRPGYVLFSFAVGILLYLRYPMLYISFTWWLWFVTPFVSRMIDLKAGWDPSRFMLVSQFLVTLITLHTALKYLPKSLREGGLPFVLAFIAIFYGFLIGLIKAPSVMIATRGLLDWLTPISFAFYLFINWRSYPEYSKNTQRTFLWGALIMGLYGMYQYLVAPAWDVFWLESTKLNSMGTPEPLGLRVWSTMASPAPFASVMMAALILLFNNENKDFFRLPATAAGYIAFLLTTVRTLWGGWFVAVVSFFGSLKSNLQIRLIITFLIMVLCVLPLLTVEEFSEPIFDRFETFGNLENDNSAQIRQKIYEEGLNKALTDPLGNGIGNTYIINKKGLLEQLVVDSGFLDTFFTLGWFGVTFYLGGLLLLIYKIFQFTEVRFDSFMAAARGISTGMVCTLLGSSGMLGVPGMVMWGFFAMVLAGHKYHLAQRYSQFNHHQYNNHQYNNHQQSQ</sequence>
<dbReference type="PANTHER" id="PTHR37422:SF13">
    <property type="entry name" value="LIPOPOLYSACCHARIDE BIOSYNTHESIS PROTEIN PA4999-RELATED"/>
    <property type="match status" value="1"/>
</dbReference>
<dbReference type="InterPro" id="IPR007016">
    <property type="entry name" value="O-antigen_ligase-rel_domated"/>
</dbReference>
<feature type="transmembrane region" description="Helical" evidence="5">
    <location>
        <begin position="159"/>
        <end position="178"/>
    </location>
</feature>
<dbReference type="Pfam" id="PF04932">
    <property type="entry name" value="Wzy_C"/>
    <property type="match status" value="1"/>
</dbReference>
<name>A0A0V7ZPW6_9CYAN</name>
<dbReference type="PANTHER" id="PTHR37422">
    <property type="entry name" value="TEICHURONIC ACID BIOSYNTHESIS PROTEIN TUAE"/>
    <property type="match status" value="1"/>
</dbReference>
<accession>A0A0V7ZPW6</accession>
<dbReference type="EMBL" id="LMTZ01000096">
    <property type="protein sequence ID" value="KST66490.1"/>
    <property type="molecule type" value="Genomic_DNA"/>
</dbReference>
<dbReference type="GO" id="GO:0016020">
    <property type="term" value="C:membrane"/>
    <property type="evidence" value="ECO:0007669"/>
    <property type="project" value="UniProtKB-SubCell"/>
</dbReference>
<feature type="domain" description="O-antigen ligase-related" evidence="6">
    <location>
        <begin position="271"/>
        <end position="407"/>
    </location>
</feature>
<reference evidence="7 8" key="1">
    <citation type="journal article" date="2015" name="Genome Announc.">
        <title>Draft Genome of the Euendolithic (true boring) Cyanobacterium Mastigocoleus testarum strain BC008.</title>
        <authorList>
            <person name="Guida B.S."/>
            <person name="Garcia-Pichel F."/>
        </authorList>
    </citation>
    <scope>NUCLEOTIDE SEQUENCE [LARGE SCALE GENOMIC DNA]</scope>
    <source>
        <strain evidence="7 8">BC008</strain>
    </source>
</reference>
<feature type="transmembrane region" description="Helical" evidence="5">
    <location>
        <begin position="234"/>
        <end position="256"/>
    </location>
</feature>
<dbReference type="AlphaFoldDB" id="A0A0V7ZPW6"/>
<dbReference type="RefSeq" id="WP_027840286.1">
    <property type="nucleotide sequence ID" value="NZ_LMTZ01000096.1"/>
</dbReference>
<feature type="transmembrane region" description="Helical" evidence="5">
    <location>
        <begin position="303"/>
        <end position="324"/>
    </location>
</feature>
<feature type="transmembrane region" description="Helical" evidence="5">
    <location>
        <begin position="190"/>
        <end position="214"/>
    </location>
</feature>
<evidence type="ECO:0000313" key="8">
    <source>
        <dbReference type="Proteomes" id="UP000053372"/>
    </source>
</evidence>
<evidence type="ECO:0000256" key="5">
    <source>
        <dbReference type="SAM" id="Phobius"/>
    </source>
</evidence>
<protein>
    <submittedName>
        <fullName evidence="7">Glucose-6-phosphate isomerase</fullName>
    </submittedName>
</protein>
<dbReference type="InterPro" id="IPR051533">
    <property type="entry name" value="WaaL-like"/>
</dbReference>
<comment type="subcellular location">
    <subcellularLocation>
        <location evidence="1">Membrane</location>
        <topology evidence="1">Multi-pass membrane protein</topology>
    </subcellularLocation>
</comment>
<dbReference type="GO" id="GO:0016853">
    <property type="term" value="F:isomerase activity"/>
    <property type="evidence" value="ECO:0007669"/>
    <property type="project" value="UniProtKB-KW"/>
</dbReference>
<comment type="caution">
    <text evidence="7">The sequence shown here is derived from an EMBL/GenBank/DDBJ whole genome shotgun (WGS) entry which is preliminary data.</text>
</comment>
<evidence type="ECO:0000256" key="4">
    <source>
        <dbReference type="ARBA" id="ARBA00023136"/>
    </source>
</evidence>
<evidence type="ECO:0000313" key="7">
    <source>
        <dbReference type="EMBL" id="KST66490.1"/>
    </source>
</evidence>
<evidence type="ECO:0000259" key="6">
    <source>
        <dbReference type="Pfam" id="PF04932"/>
    </source>
</evidence>
<keyword evidence="7" id="KW-0413">Isomerase</keyword>
<proteinExistence type="predicted"/>
<organism evidence="7 8">
    <name type="scientific">Mastigocoleus testarum BC008</name>
    <dbReference type="NCBI Taxonomy" id="371196"/>
    <lineage>
        <taxon>Bacteria</taxon>
        <taxon>Bacillati</taxon>
        <taxon>Cyanobacteriota</taxon>
        <taxon>Cyanophyceae</taxon>
        <taxon>Nostocales</taxon>
        <taxon>Hapalosiphonaceae</taxon>
        <taxon>Mastigocoleus</taxon>
    </lineage>
</organism>
<dbReference type="Proteomes" id="UP000053372">
    <property type="component" value="Unassembled WGS sequence"/>
</dbReference>
<keyword evidence="8" id="KW-1185">Reference proteome</keyword>
<feature type="transmembrane region" description="Helical" evidence="5">
    <location>
        <begin position="24"/>
        <end position="45"/>
    </location>
</feature>
<feature type="transmembrane region" description="Helical" evidence="5">
    <location>
        <begin position="395"/>
        <end position="415"/>
    </location>
</feature>
<evidence type="ECO:0000256" key="1">
    <source>
        <dbReference type="ARBA" id="ARBA00004141"/>
    </source>
</evidence>
<keyword evidence="2 5" id="KW-0812">Transmembrane</keyword>
<evidence type="ECO:0000256" key="2">
    <source>
        <dbReference type="ARBA" id="ARBA00022692"/>
    </source>
</evidence>